<keyword evidence="1" id="KW-0175">Coiled coil</keyword>
<accession>Q93845</accession>
<dbReference type="WormBase" id="K04G11.3">
    <property type="protein sequence ID" value="CE11746"/>
    <property type="gene ID" value="WBGene00010571"/>
</dbReference>
<dbReference type="Proteomes" id="UP000001940">
    <property type="component" value="Chromosome X"/>
</dbReference>
<dbReference type="STRING" id="6239.K04G11.3.1"/>
<feature type="coiled-coil region" evidence="1">
    <location>
        <begin position="283"/>
        <end position="317"/>
    </location>
</feature>
<dbReference type="RefSeq" id="NP_510393.1">
    <property type="nucleotide sequence ID" value="NM_077992.1"/>
</dbReference>
<sequence>MKLRLLVLKHENNTGKTFCWNRDAHKLFCFILNHGMHPREGQFLICEESEIESKVFDNKIFSYITDLKIQDPQPSDFVTFPKNVHEKVTFKSWIGFSSVPHHLTFNRKVAYADWYGLVDSSGIEIKFAGVFGVMIAVNDLDYELTGQHLFKVVQRPWKLKSTADTSEFWQKLLQFEEKSNKQVKKPQCEISMENRQAGNNEMTSPEPTYKELSNTVKLLQQENINLKNSVQTRKDQFSQLYAQKERYESTNEIEINRLKKCVEEEIELNRQLIAENTRLATEQVSVKRNMEAARSELQRSEEKLNNAKREFSMLYEKVSQYAKDVSDKEAILPDAGQNNAEDIEIQKFINFVVHQAEELGELASNGLS</sequence>
<dbReference type="PhylomeDB" id="Q93845"/>
<dbReference type="HOGENOM" id="CLU_752802_0_0_1"/>
<dbReference type="AGR" id="WB:WBGene00010571"/>
<feature type="domain" description="RSD-2 N-terminal" evidence="2">
    <location>
        <begin position="96"/>
        <end position="178"/>
    </location>
</feature>
<dbReference type="UCSC" id="K04G11.3">
    <property type="organism name" value="c. elegans"/>
</dbReference>
<dbReference type="OrthoDB" id="5817259at2759"/>
<keyword evidence="4" id="KW-1185">Reference proteome</keyword>
<evidence type="ECO:0000313" key="3">
    <source>
        <dbReference type="EMBL" id="CAB01758.1"/>
    </source>
</evidence>
<dbReference type="PIR" id="T23315">
    <property type="entry name" value="T23315"/>
</dbReference>
<reference evidence="3 4" key="1">
    <citation type="journal article" date="1998" name="Science">
        <title>Genome sequence of the nematode C. elegans: a platform for investigating biology.</title>
        <authorList>
            <consortium name="The C. elegans sequencing consortium"/>
            <person name="Sulson J.E."/>
            <person name="Waterston R."/>
        </authorList>
    </citation>
    <scope>NUCLEOTIDE SEQUENCE [LARGE SCALE GENOMIC DNA]</scope>
    <source>
        <strain evidence="3 4">Bristol N2</strain>
    </source>
</reference>
<dbReference type="PaxDb" id="6239-K04G11.3"/>
<dbReference type="AlphaFoldDB" id="Q93845"/>
<evidence type="ECO:0000313" key="4">
    <source>
        <dbReference type="Proteomes" id="UP000001940"/>
    </source>
</evidence>
<dbReference type="InParanoid" id="Q93845"/>
<evidence type="ECO:0000259" key="2">
    <source>
        <dbReference type="Pfam" id="PF07547"/>
    </source>
</evidence>
<dbReference type="GeneID" id="187011"/>
<dbReference type="CTD" id="187011"/>
<gene>
    <name evidence="3" type="ORF">CELE_K04G11.3</name>
    <name evidence="3 5" type="ORF">K04G11.3</name>
</gene>
<proteinExistence type="predicted"/>
<evidence type="ECO:0000313" key="5">
    <source>
        <dbReference type="WormBase" id="K04G11.3"/>
    </source>
</evidence>
<dbReference type="Bgee" id="WBGene00010571">
    <property type="expression patterns" value="Expressed in adult organism and 2 other cell types or tissues"/>
</dbReference>
<dbReference type="KEGG" id="cel:CELE_K04G11.3"/>
<dbReference type="SMR" id="Q93845"/>
<dbReference type="EMBL" id="BX284606">
    <property type="protein sequence ID" value="CAB01758.1"/>
    <property type="molecule type" value="Genomic_DNA"/>
</dbReference>
<dbReference type="Pfam" id="PF07547">
    <property type="entry name" value="RSD-2"/>
    <property type="match status" value="1"/>
</dbReference>
<evidence type="ECO:0000256" key="1">
    <source>
        <dbReference type="SAM" id="Coils"/>
    </source>
</evidence>
<protein>
    <submittedName>
        <fullName evidence="3">RSD-2 N-terminal domain-containing protein</fullName>
    </submittedName>
</protein>
<name>Q93845_CAEEL</name>
<organism evidence="3 4">
    <name type="scientific">Caenorhabditis elegans</name>
    <dbReference type="NCBI Taxonomy" id="6239"/>
    <lineage>
        <taxon>Eukaryota</taxon>
        <taxon>Metazoa</taxon>
        <taxon>Ecdysozoa</taxon>
        <taxon>Nematoda</taxon>
        <taxon>Chromadorea</taxon>
        <taxon>Rhabditida</taxon>
        <taxon>Rhabditina</taxon>
        <taxon>Rhabditomorpha</taxon>
        <taxon>Rhabditoidea</taxon>
        <taxon>Rhabditidae</taxon>
        <taxon>Peloderinae</taxon>
        <taxon>Caenorhabditis</taxon>
    </lineage>
</organism>
<dbReference type="InterPro" id="IPR011508">
    <property type="entry name" value="RSD-2_N"/>
</dbReference>